<evidence type="ECO:0000313" key="3">
    <source>
        <dbReference type="EMBL" id="JAA57185.1"/>
    </source>
</evidence>
<dbReference type="Pfam" id="PF00078">
    <property type="entry name" value="RVT_1"/>
    <property type="match status" value="1"/>
</dbReference>
<dbReference type="GO" id="GO:0042575">
    <property type="term" value="C:DNA polymerase complex"/>
    <property type="evidence" value="ECO:0007669"/>
    <property type="project" value="UniProtKB-ARBA"/>
</dbReference>
<proteinExistence type="evidence at transcript level"/>
<feature type="domain" description="Reverse transcriptase" evidence="1">
    <location>
        <begin position="1"/>
        <end position="153"/>
    </location>
</feature>
<dbReference type="GO" id="GO:0071897">
    <property type="term" value="P:DNA biosynthetic process"/>
    <property type="evidence" value="ECO:0007669"/>
    <property type="project" value="UniProtKB-ARBA"/>
</dbReference>
<evidence type="ECO:0000259" key="2">
    <source>
        <dbReference type="PROSITE" id="PS50879"/>
    </source>
</evidence>
<dbReference type="Pfam" id="PF00075">
    <property type="entry name" value="RNase_H"/>
    <property type="match status" value="1"/>
</dbReference>
<protein>
    <submittedName>
        <fullName evidence="3">Putative tick transposon</fullName>
    </submittedName>
</protein>
<sequence length="628" mass="68486">MGCLRAFISTFLAGRTLRVRVRGAICEPRPVTGGVPQGSVLSPFLFNLVLAGLPATLPVDKRYPTLCSLYADDVALWVRGPRRNLTAIRRSLQRSLDAVANFFKAIGLVVSPTKTEALLVHPRSAARRTVRRLVLGDRQIPWSKAVTYLGLRIDHRLTWIPAAKLATFKATRVQTAVGKLLSRGQGCTPRLALRLYEGAATAVQTYALPLVRLAPHRKEDLERQHRMAIRRFLGLPRQSPVAATLAEAQAWPLSLLMLREALHHVDRLHRAPGGAALLGRLRSRPASRMGQICALYDELVPCAPCPIQPPPPHHQPLDVQLELDNVTKSRTPACELRQSAMAKLHDRLRGHLLVFTDGSVRDSPRSAAAACVIPTTGTTIRSRLPFHASSTAAELAGLHLAADYLAATTPQLPVAILCDSRPALQALLQPDQAGITVALLHAKLTAIRASGVRLSLHWLPSHVGIAGNEEADAAAKAAHHSDTPVTNAVALSDYSRQRLRQLLPTAHPDMRMASGKPPPPLPETGLERRERWLLLRLRTGSVWPAARMFSTGRCSSPACRRCGDEETLEHIICSCPALAAERRVMASRYRLLGLPATTAEDFLFPARSKIPALRAFLEFAVPADLAAL</sequence>
<dbReference type="GO" id="GO:0004523">
    <property type="term" value="F:RNA-DNA hybrid ribonuclease activity"/>
    <property type="evidence" value="ECO:0007669"/>
    <property type="project" value="InterPro"/>
</dbReference>
<dbReference type="CDD" id="cd09276">
    <property type="entry name" value="Rnase_HI_RT_non_LTR"/>
    <property type="match status" value="1"/>
</dbReference>
<dbReference type="InterPro" id="IPR043502">
    <property type="entry name" value="DNA/RNA_pol_sf"/>
</dbReference>
<dbReference type="InterPro" id="IPR000477">
    <property type="entry name" value="RT_dom"/>
</dbReference>
<dbReference type="EMBL" id="GACK01007849">
    <property type="protein sequence ID" value="JAA57185.1"/>
    <property type="molecule type" value="mRNA"/>
</dbReference>
<name>L7LZH7_RHIPC</name>
<dbReference type="InterPro" id="IPR002156">
    <property type="entry name" value="RNaseH_domain"/>
</dbReference>
<organism evidence="3">
    <name type="scientific">Rhipicephalus pulchellus</name>
    <name type="common">Yellow backed tick</name>
    <name type="synonym">Dermacentor pulchellus</name>
    <dbReference type="NCBI Taxonomy" id="72859"/>
    <lineage>
        <taxon>Eukaryota</taxon>
        <taxon>Metazoa</taxon>
        <taxon>Ecdysozoa</taxon>
        <taxon>Arthropoda</taxon>
        <taxon>Chelicerata</taxon>
        <taxon>Arachnida</taxon>
        <taxon>Acari</taxon>
        <taxon>Parasitiformes</taxon>
        <taxon>Ixodida</taxon>
        <taxon>Ixodoidea</taxon>
        <taxon>Ixodidae</taxon>
        <taxon>Rhipicephalinae</taxon>
        <taxon>Rhipicephalus</taxon>
        <taxon>Rhipicephalus</taxon>
    </lineage>
</organism>
<dbReference type="InterPro" id="IPR036397">
    <property type="entry name" value="RNaseH_sf"/>
</dbReference>
<evidence type="ECO:0000259" key="1">
    <source>
        <dbReference type="PROSITE" id="PS50878"/>
    </source>
</evidence>
<reference evidence="3" key="1">
    <citation type="submission" date="2012-11" db="EMBL/GenBank/DDBJ databases">
        <authorList>
            <person name="Lucero-Rivera Y.E."/>
            <person name="Tovar-Ramirez D."/>
        </authorList>
    </citation>
    <scope>NUCLEOTIDE SEQUENCE</scope>
    <source>
        <tissue evidence="3">Salivary gland</tissue>
    </source>
</reference>
<dbReference type="PROSITE" id="PS50879">
    <property type="entry name" value="RNASE_H_1"/>
    <property type="match status" value="1"/>
</dbReference>
<dbReference type="SUPFAM" id="SSF56672">
    <property type="entry name" value="DNA/RNA polymerases"/>
    <property type="match status" value="1"/>
</dbReference>
<feature type="domain" description="RNase H type-1" evidence="2">
    <location>
        <begin position="348"/>
        <end position="480"/>
    </location>
</feature>
<dbReference type="GO" id="GO:0003676">
    <property type="term" value="F:nucleic acid binding"/>
    <property type="evidence" value="ECO:0007669"/>
    <property type="project" value="InterPro"/>
</dbReference>
<accession>L7LZH7</accession>
<dbReference type="PANTHER" id="PTHR33332">
    <property type="entry name" value="REVERSE TRANSCRIPTASE DOMAIN-CONTAINING PROTEIN"/>
    <property type="match status" value="1"/>
</dbReference>
<dbReference type="AlphaFoldDB" id="L7LZH7"/>
<dbReference type="InterPro" id="IPR012337">
    <property type="entry name" value="RNaseH-like_sf"/>
</dbReference>
<dbReference type="PROSITE" id="PS50878">
    <property type="entry name" value="RT_POL"/>
    <property type="match status" value="1"/>
</dbReference>
<reference evidence="3" key="2">
    <citation type="journal article" date="2015" name="J. Proteomics">
        <title>Sexual differences in the sialomes of the zebra tick, Rhipicephalus pulchellus.</title>
        <authorList>
            <person name="Tan A.W."/>
            <person name="Francischetti I.M."/>
            <person name="Slovak M."/>
            <person name="Kini R.M."/>
            <person name="Ribeiro J.M."/>
        </authorList>
    </citation>
    <scope>NUCLEOTIDE SEQUENCE</scope>
    <source>
        <tissue evidence="3">Salivary gland</tissue>
    </source>
</reference>
<dbReference type="SUPFAM" id="SSF53098">
    <property type="entry name" value="Ribonuclease H-like"/>
    <property type="match status" value="1"/>
</dbReference>
<dbReference type="Gene3D" id="3.30.420.10">
    <property type="entry name" value="Ribonuclease H-like superfamily/Ribonuclease H"/>
    <property type="match status" value="1"/>
</dbReference>